<dbReference type="PRINTS" id="PR00090">
    <property type="entry name" value="RNGDIOXGNASE"/>
</dbReference>
<evidence type="ECO:0000313" key="8">
    <source>
        <dbReference type="EMBL" id="MEW9856881.1"/>
    </source>
</evidence>
<gene>
    <name evidence="8" type="ORF">ABUH87_17295</name>
</gene>
<dbReference type="Gene3D" id="3.90.380.10">
    <property type="entry name" value="Naphthalene 1,2-dioxygenase Alpha Subunit, Chain A, domain 1"/>
    <property type="match status" value="1"/>
</dbReference>
<dbReference type="PANTHER" id="PTHR43756">
    <property type="entry name" value="CHOLINE MONOOXYGENASE, CHLOROPLASTIC"/>
    <property type="match status" value="1"/>
</dbReference>
<keyword evidence="6" id="KW-0411">Iron-sulfur</keyword>
<evidence type="ECO:0000256" key="1">
    <source>
        <dbReference type="ARBA" id="ARBA00001962"/>
    </source>
</evidence>
<dbReference type="InterPro" id="IPR001663">
    <property type="entry name" value="Rng_hydr_dOase-A"/>
</dbReference>
<evidence type="ECO:0000256" key="4">
    <source>
        <dbReference type="ARBA" id="ARBA00023002"/>
    </source>
</evidence>
<dbReference type="InterPro" id="IPR036922">
    <property type="entry name" value="Rieske_2Fe-2S_sf"/>
</dbReference>
<dbReference type="EMBL" id="JBFNXR010000054">
    <property type="protein sequence ID" value="MEW9856881.1"/>
    <property type="molecule type" value="Genomic_DNA"/>
</dbReference>
<dbReference type="Gene3D" id="2.102.10.10">
    <property type="entry name" value="Rieske [2Fe-2S] iron-sulphur domain"/>
    <property type="match status" value="1"/>
</dbReference>
<dbReference type="RefSeq" id="WP_367775357.1">
    <property type="nucleotide sequence ID" value="NZ_JBFNXR010000054.1"/>
</dbReference>
<protein>
    <submittedName>
        <fullName evidence="8">SRPBCC family protein</fullName>
    </submittedName>
</protein>
<keyword evidence="9" id="KW-1185">Reference proteome</keyword>
<dbReference type="PANTHER" id="PTHR43756:SF5">
    <property type="entry name" value="CHOLINE MONOOXYGENASE, CHLOROPLASTIC"/>
    <property type="match status" value="1"/>
</dbReference>
<dbReference type="PROSITE" id="PS51296">
    <property type="entry name" value="RIESKE"/>
    <property type="match status" value="1"/>
</dbReference>
<dbReference type="SUPFAM" id="SSF50022">
    <property type="entry name" value="ISP domain"/>
    <property type="match status" value="1"/>
</dbReference>
<accession>A0ABV3RFK3</accession>
<dbReference type="Pfam" id="PF00848">
    <property type="entry name" value="Ring_hydroxyl_A"/>
    <property type="match status" value="1"/>
</dbReference>
<reference evidence="8 9" key="1">
    <citation type="submission" date="2024-06" db="EMBL/GenBank/DDBJ databases">
        <title>Novosphingobium rhizovicinus M1R2S20.</title>
        <authorList>
            <person name="Sun J.-Q."/>
        </authorList>
    </citation>
    <scope>NUCLEOTIDE SEQUENCE [LARGE SCALE GENOMIC DNA]</scope>
    <source>
        <strain evidence="8 9">M1R2S20</strain>
    </source>
</reference>
<dbReference type="Pfam" id="PF00355">
    <property type="entry name" value="Rieske"/>
    <property type="match status" value="1"/>
</dbReference>
<dbReference type="InterPro" id="IPR015879">
    <property type="entry name" value="Ring_hydroxy_dOase_asu_C_dom"/>
</dbReference>
<evidence type="ECO:0000313" key="9">
    <source>
        <dbReference type="Proteomes" id="UP001556118"/>
    </source>
</evidence>
<evidence type="ECO:0000256" key="3">
    <source>
        <dbReference type="ARBA" id="ARBA00022723"/>
    </source>
</evidence>
<keyword evidence="3" id="KW-0479">Metal-binding</keyword>
<dbReference type="CDD" id="cd03469">
    <property type="entry name" value="Rieske_RO_Alpha_N"/>
    <property type="match status" value="1"/>
</dbReference>
<dbReference type="SUPFAM" id="SSF55961">
    <property type="entry name" value="Bet v1-like"/>
    <property type="match status" value="1"/>
</dbReference>
<evidence type="ECO:0000256" key="5">
    <source>
        <dbReference type="ARBA" id="ARBA00023004"/>
    </source>
</evidence>
<name>A0ABV3RFK3_9SPHN</name>
<feature type="domain" description="Rieske" evidence="7">
    <location>
        <begin position="45"/>
        <end position="165"/>
    </location>
</feature>
<keyword evidence="5" id="KW-0408">Iron</keyword>
<evidence type="ECO:0000256" key="6">
    <source>
        <dbReference type="ARBA" id="ARBA00023014"/>
    </source>
</evidence>
<keyword evidence="4" id="KW-0560">Oxidoreductase</keyword>
<keyword evidence="2" id="KW-0001">2Fe-2S</keyword>
<evidence type="ECO:0000256" key="2">
    <source>
        <dbReference type="ARBA" id="ARBA00022714"/>
    </source>
</evidence>
<sequence>MLKTPEGGVRSVPFPIEDPERIPAQRYYDQAFYDAEVEHLWPHVWQMACREEQLPEVGDWIEYENVGKSVIVVRTTSGIKAFHNACRHRGVPIAGGTTIGSSHATAHGNCAKSGFVCPFHGWRWNMDGENTLVYGKHLFSEKQLKAEDINLIPCRTEVWGGCVWINHDDDAPSVKESLGPVADRLEAHNVQHLKAEWCYGTVLPANWKIAMEAFMEGYHVMQTHPQLHHPMEGIYHDPFDPEVARRSEGSANARRVAIDGVTTRQAVEMQIHHLGLLSNGMAGMVHPKEVEIASEVPHADLSDDPNVAVPQWYGRVMQRVTERLRERGEPVPDLLQVAQTAPINAVEFLFPHYFLLPIFSSMSAYRIRPLGPESCFFEIWSLTFFPEGQEPEPVMEPTVLPFDSPDFPPIPRQDYSNIPLQQKGLQAKGFEFMRLSKDMEGLISNFQRILDGYLAGAPQEALARAQHQLGGNFDGPILELWS</sequence>
<evidence type="ECO:0000259" key="7">
    <source>
        <dbReference type="PROSITE" id="PS51296"/>
    </source>
</evidence>
<dbReference type="InterPro" id="IPR017941">
    <property type="entry name" value="Rieske_2Fe-2S"/>
</dbReference>
<proteinExistence type="predicted"/>
<dbReference type="Proteomes" id="UP001556118">
    <property type="component" value="Unassembled WGS sequence"/>
</dbReference>
<comment type="cofactor">
    <cofactor evidence="1">
        <name>Fe cation</name>
        <dbReference type="ChEBI" id="CHEBI:24875"/>
    </cofactor>
</comment>
<comment type="caution">
    <text evidence="8">The sequence shown here is derived from an EMBL/GenBank/DDBJ whole genome shotgun (WGS) entry which is preliminary data.</text>
</comment>
<organism evidence="8 9">
    <name type="scientific">Novosphingobium rhizovicinum</name>
    <dbReference type="NCBI Taxonomy" id="3228928"/>
    <lineage>
        <taxon>Bacteria</taxon>
        <taxon>Pseudomonadati</taxon>
        <taxon>Pseudomonadota</taxon>
        <taxon>Alphaproteobacteria</taxon>
        <taxon>Sphingomonadales</taxon>
        <taxon>Sphingomonadaceae</taxon>
        <taxon>Novosphingobium</taxon>
    </lineage>
</organism>